<name>A0A5J5F492_9PEZI</name>
<reference evidence="3 4" key="1">
    <citation type="submission" date="2019-09" db="EMBL/GenBank/DDBJ databases">
        <title>Draft genome of the ectomycorrhizal ascomycete Sphaerosporella brunnea.</title>
        <authorList>
            <consortium name="DOE Joint Genome Institute"/>
            <person name="Benucci G.M."/>
            <person name="Marozzi G."/>
            <person name="Antonielli L."/>
            <person name="Sanchez S."/>
            <person name="Marco P."/>
            <person name="Wang X."/>
            <person name="Falini L.B."/>
            <person name="Barry K."/>
            <person name="Haridas S."/>
            <person name="Lipzen A."/>
            <person name="Labutti K."/>
            <person name="Grigoriev I.V."/>
            <person name="Murat C."/>
            <person name="Martin F."/>
            <person name="Albertini E."/>
            <person name="Donnini D."/>
            <person name="Bonito G."/>
        </authorList>
    </citation>
    <scope>NUCLEOTIDE SEQUENCE [LARGE SCALE GENOMIC DNA]</scope>
    <source>
        <strain evidence="3 4">Sb_GMNB300</strain>
    </source>
</reference>
<evidence type="ECO:0000313" key="3">
    <source>
        <dbReference type="EMBL" id="KAA8911023.1"/>
    </source>
</evidence>
<dbReference type="InParanoid" id="A0A5J5F492"/>
<keyword evidence="2" id="KW-0812">Transmembrane</keyword>
<dbReference type="AlphaFoldDB" id="A0A5J5F492"/>
<evidence type="ECO:0000313" key="4">
    <source>
        <dbReference type="Proteomes" id="UP000326924"/>
    </source>
</evidence>
<evidence type="ECO:0000256" key="1">
    <source>
        <dbReference type="SAM" id="MobiDB-lite"/>
    </source>
</evidence>
<feature type="region of interest" description="Disordered" evidence="1">
    <location>
        <begin position="972"/>
        <end position="997"/>
    </location>
</feature>
<gene>
    <name evidence="3" type="ORF">FN846DRAFT_1019833</name>
</gene>
<keyword evidence="2" id="KW-0472">Membrane</keyword>
<feature type="region of interest" description="Disordered" evidence="1">
    <location>
        <begin position="127"/>
        <end position="173"/>
    </location>
</feature>
<keyword evidence="2" id="KW-1133">Transmembrane helix</keyword>
<organism evidence="3 4">
    <name type="scientific">Sphaerosporella brunnea</name>
    <dbReference type="NCBI Taxonomy" id="1250544"/>
    <lineage>
        <taxon>Eukaryota</taxon>
        <taxon>Fungi</taxon>
        <taxon>Dikarya</taxon>
        <taxon>Ascomycota</taxon>
        <taxon>Pezizomycotina</taxon>
        <taxon>Pezizomycetes</taxon>
        <taxon>Pezizales</taxon>
        <taxon>Pyronemataceae</taxon>
        <taxon>Sphaerosporella</taxon>
    </lineage>
</organism>
<keyword evidence="4" id="KW-1185">Reference proteome</keyword>
<accession>A0A5J5F492</accession>
<protein>
    <submittedName>
        <fullName evidence="3">Uncharacterized protein</fullName>
    </submittedName>
</protein>
<dbReference type="EMBL" id="VXIS01000040">
    <property type="protein sequence ID" value="KAA8911023.1"/>
    <property type="molecule type" value="Genomic_DNA"/>
</dbReference>
<comment type="caution">
    <text evidence="3">The sequence shown here is derived from an EMBL/GenBank/DDBJ whole genome shotgun (WGS) entry which is preliminary data.</text>
</comment>
<proteinExistence type="predicted"/>
<evidence type="ECO:0000256" key="2">
    <source>
        <dbReference type="SAM" id="Phobius"/>
    </source>
</evidence>
<sequence length="1181" mass="131718">MPPSTNEMGQPTVTDVSLVGRWDAREESSTADVMIYAKVTPHPSTKISLLHLQPLVLQTTLVRVVPLLPDGTSPWESPGVEALNIATVAGRKPRKIRTGLSLRKVRDVLTDGAVNACNTIDDGSAVGRSASPSSVTTTTRHNRDIGIASENSFQGAPSTVFDGSYDDHDEQEGVSVPDPDYLPSINFSVATSCQGSPNSEYTPHQRSLLDELDSSLCGGVKLGEDGMQDDTQEDFSPCLGPEYSWLPGSPASLELGISPFELVGKRCISYRRASDGIMQKTTLDPEDWDEAIQCAQQLEVNDLPTKSRRDSNCVFTPMVDRKGRIFSSGSYQSIRGTSPLPKDMFDHLKLGSHDHSDDPAVLRKFLPHGHDGAGEFKEKYKGKLRSAKHVLIPEDRHEESTPGERHITISVEDNALFLCFPPHIRTDPVVVEILLKVRPLILGSDKQHHTFIFSGLPYCENPAFFDFKVNSDDEEWVFAAGEHEQTAAFEPLALDEPNRLRGQLYLKDQTATERSIIMRIQRVPSHVEIYDYKIRTKTSALFFWTPDGKVAAEFEIEVYFIDVDVVDKVSRNLVNLIFVNGTDNPKDITITTSAGNHEKFSLEGPILKNGQELKSAALLQISRLVRDVRDPLTISFRKVQDCLPTYFHIPLVELGNPLNMLEQVVVIHEPFLPLNLSFTPDLAFWKQLNEEDGLPGSRKITRIDMEEIEYPRVYINSLEPVSSTAVEILSKSKHLDFIDILRFEAEEHSPALWKPRNPMPLHLRMSFELQAPRDEGEELLRVNQGYFQPEFVTINGIPAKMLFMDEDDLVVLNYGQVYRGETMKINAYWSAMQPITISTVGGGKMLELQLPRVLGCLVGRVVFKYQKENSQITSRAHNLNAPVLESGPWSVPLTNGRATLSGLQTFSNRLYLHAPLAPSQWPPKSQAGSIVEDGASLTEGVVFAYDEPSSVDGPSPSLPVQSFHAQLDGTFSTPPTIRTAISPTQESDWQTEDEGDEPLVAPSSFQARLGWISTIASFMIPTLWLISFILVYAMSQSMSPYSRGPLHTGNSFEVMLMEAYADVLHSTQNPLGPIQTDETRYTTIFSAADESGAEPIIYNTAFWESLVDGTGDESDDVYHYTFDKLATRTFPRQPWTEEIYGRVMIFQETFMGLLFERVQKRIQEALDGLARIVLNVVGARH</sequence>
<dbReference type="OrthoDB" id="5317234at2759"/>
<feature type="transmembrane region" description="Helical" evidence="2">
    <location>
        <begin position="1009"/>
        <end position="1033"/>
    </location>
</feature>
<dbReference type="Proteomes" id="UP000326924">
    <property type="component" value="Unassembled WGS sequence"/>
</dbReference>
<feature type="compositionally biased region" description="Polar residues" evidence="1">
    <location>
        <begin position="130"/>
        <end position="139"/>
    </location>
</feature>
<feature type="compositionally biased region" description="Polar residues" evidence="1">
    <location>
        <begin position="972"/>
        <end position="988"/>
    </location>
</feature>